<reference evidence="2" key="1">
    <citation type="journal article" date="2022" name="Nat. Microbiol.">
        <title>Unique mobile elements and scalable gene flow at the prokaryote-eukaryote boundary revealed by circularized Asgard archaea genomes.</title>
        <authorList>
            <person name="Wu F."/>
            <person name="Speth D.R."/>
            <person name="Philosof A."/>
            <person name="Cremiere A."/>
            <person name="Narayanan A."/>
            <person name="Barco R.A."/>
            <person name="Connon S.A."/>
            <person name="Amend J.P."/>
            <person name="Antoshechkin I.A."/>
            <person name="Orphan V.J."/>
        </authorList>
    </citation>
    <scope>NUCLEOTIDE SEQUENCE</scope>
    <source>
        <strain evidence="2">PM71</strain>
    </source>
</reference>
<dbReference type="InterPro" id="IPR012334">
    <property type="entry name" value="Pectin_lyas_fold"/>
</dbReference>
<dbReference type="AlphaFoldDB" id="A0A9Y1FM00"/>
<feature type="domain" description="Right handed beta helix" evidence="1">
    <location>
        <begin position="2"/>
        <end position="42"/>
    </location>
</feature>
<protein>
    <recommendedName>
        <fullName evidence="1">Right handed beta helix domain-containing protein</fullName>
    </recommendedName>
</protein>
<accession>A0A9Y1FM00</accession>
<evidence type="ECO:0000259" key="1">
    <source>
        <dbReference type="Pfam" id="PF13229"/>
    </source>
</evidence>
<dbReference type="Proteomes" id="UP001201020">
    <property type="component" value="Chromosome"/>
</dbReference>
<sequence length="52" mass="5888">MFTSNTIANSSYIGVYILNSSYNIFSSKTIANSNSYGIRLRYTLIIVLWKTS</sequence>
<name>A0A9Y1FM00_9ARCH</name>
<dbReference type="EMBL" id="CP084166">
    <property type="protein sequence ID" value="UJG42177.1"/>
    <property type="molecule type" value="Genomic_DNA"/>
</dbReference>
<gene>
    <name evidence="2" type="ORF">K9W45_02150</name>
</gene>
<dbReference type="Pfam" id="PF13229">
    <property type="entry name" value="Beta_helix"/>
    <property type="match status" value="1"/>
</dbReference>
<organism evidence="2">
    <name type="scientific">Candidatus Heimdallarchaeum aukensis</name>
    <dbReference type="NCBI Taxonomy" id="2876573"/>
    <lineage>
        <taxon>Archaea</taxon>
        <taxon>Promethearchaeati</taxon>
        <taxon>Candidatus Heimdallarchaeota</taxon>
        <taxon>Candidatus Heimdallarchaeia (ex Rinke et al. 2021) (nom. nud.)</taxon>
        <taxon>Candidatus Heimdallarchaeales</taxon>
        <taxon>Candidatus Heimdallarchaeaceae</taxon>
        <taxon>Candidatus Heimdallarchaeum</taxon>
    </lineage>
</organism>
<proteinExistence type="predicted"/>
<dbReference type="InterPro" id="IPR039448">
    <property type="entry name" value="Beta_helix"/>
</dbReference>
<evidence type="ECO:0000313" key="2">
    <source>
        <dbReference type="EMBL" id="UJG42177.1"/>
    </source>
</evidence>
<dbReference type="Gene3D" id="2.160.20.10">
    <property type="entry name" value="Single-stranded right-handed beta-helix, Pectin lyase-like"/>
    <property type="match status" value="1"/>
</dbReference>